<feature type="non-terminal residue" evidence="1">
    <location>
        <position position="1"/>
    </location>
</feature>
<accession>A0A8S3J901</accession>
<sequence length="65" mass="7645">HFVVRSLHKGQEDNEAIKRFITYHFEKHQRETPGQRIVILFDMSEAGIGHILSPIHPRSIRNDIK</sequence>
<name>A0A8S3J901_9BILA</name>
<dbReference type="AlphaFoldDB" id="A0A8S3J901"/>
<dbReference type="Proteomes" id="UP000681720">
    <property type="component" value="Unassembled WGS sequence"/>
</dbReference>
<dbReference type="EMBL" id="CAJOBJ010357028">
    <property type="protein sequence ID" value="CAF5215360.1"/>
    <property type="molecule type" value="Genomic_DNA"/>
</dbReference>
<gene>
    <name evidence="1" type="ORF">GIL414_LOCUS81291</name>
</gene>
<comment type="caution">
    <text evidence="1">The sequence shown here is derived from an EMBL/GenBank/DDBJ whole genome shotgun (WGS) entry which is preliminary data.</text>
</comment>
<proteinExistence type="predicted"/>
<evidence type="ECO:0000313" key="1">
    <source>
        <dbReference type="EMBL" id="CAF5215360.1"/>
    </source>
</evidence>
<protein>
    <submittedName>
        <fullName evidence="1">Uncharacterized protein</fullName>
    </submittedName>
</protein>
<organism evidence="1 2">
    <name type="scientific">Rotaria magnacalcarata</name>
    <dbReference type="NCBI Taxonomy" id="392030"/>
    <lineage>
        <taxon>Eukaryota</taxon>
        <taxon>Metazoa</taxon>
        <taxon>Spiralia</taxon>
        <taxon>Gnathifera</taxon>
        <taxon>Rotifera</taxon>
        <taxon>Eurotatoria</taxon>
        <taxon>Bdelloidea</taxon>
        <taxon>Philodinida</taxon>
        <taxon>Philodinidae</taxon>
        <taxon>Rotaria</taxon>
    </lineage>
</organism>
<reference evidence="1" key="1">
    <citation type="submission" date="2021-02" db="EMBL/GenBank/DDBJ databases">
        <authorList>
            <person name="Nowell W R."/>
        </authorList>
    </citation>
    <scope>NUCLEOTIDE SEQUENCE</scope>
</reference>
<evidence type="ECO:0000313" key="2">
    <source>
        <dbReference type="Proteomes" id="UP000681720"/>
    </source>
</evidence>